<dbReference type="RefSeq" id="WP_201090326.1">
    <property type="nucleotide sequence ID" value="NZ_CP067393.1"/>
</dbReference>
<dbReference type="PANTHER" id="PTHR43345">
    <property type="entry name" value="3-ISOPROPYLMALATE DEHYDRATASE SMALL SUBUNIT 2-RELATED-RELATED"/>
    <property type="match status" value="1"/>
</dbReference>
<evidence type="ECO:0000313" key="13">
    <source>
        <dbReference type="Proteomes" id="UP000595278"/>
    </source>
</evidence>
<dbReference type="InterPro" id="IPR004431">
    <property type="entry name" value="3-IsopropMal_deHydase_ssu"/>
</dbReference>
<organism evidence="12 13">
    <name type="scientific">Entomomonas asaccharolytica</name>
    <dbReference type="NCBI Taxonomy" id="2785331"/>
    <lineage>
        <taxon>Bacteria</taxon>
        <taxon>Pseudomonadati</taxon>
        <taxon>Pseudomonadota</taxon>
        <taxon>Gammaproteobacteria</taxon>
        <taxon>Pseudomonadales</taxon>
        <taxon>Pseudomonadaceae</taxon>
        <taxon>Entomomonas</taxon>
    </lineage>
</organism>
<evidence type="ECO:0000256" key="5">
    <source>
        <dbReference type="ARBA" id="ARBA00011271"/>
    </source>
</evidence>
<comment type="catalytic activity">
    <reaction evidence="1 10">
        <text>(2R,3S)-3-isopropylmalate = (2S)-2-isopropylmalate</text>
        <dbReference type="Rhea" id="RHEA:32287"/>
        <dbReference type="ChEBI" id="CHEBI:1178"/>
        <dbReference type="ChEBI" id="CHEBI:35121"/>
        <dbReference type="EC" id="4.2.1.33"/>
    </reaction>
</comment>
<evidence type="ECO:0000259" key="11">
    <source>
        <dbReference type="Pfam" id="PF00694"/>
    </source>
</evidence>
<keyword evidence="9 10" id="KW-0100">Branched-chain amino acid biosynthesis</keyword>
<evidence type="ECO:0000256" key="7">
    <source>
        <dbReference type="ARBA" id="ARBA00022605"/>
    </source>
</evidence>
<dbReference type="GO" id="GO:0003861">
    <property type="term" value="F:3-isopropylmalate dehydratase activity"/>
    <property type="evidence" value="ECO:0007669"/>
    <property type="project" value="UniProtKB-UniRule"/>
</dbReference>
<dbReference type="HAMAP" id="MF_01031">
    <property type="entry name" value="LeuD_type1"/>
    <property type="match status" value="1"/>
</dbReference>
<dbReference type="EMBL" id="CP067393">
    <property type="protein sequence ID" value="QQP84428.1"/>
    <property type="molecule type" value="Genomic_DNA"/>
</dbReference>
<dbReference type="Pfam" id="PF00694">
    <property type="entry name" value="Aconitase_C"/>
    <property type="match status" value="1"/>
</dbReference>
<dbReference type="Gene3D" id="3.20.19.10">
    <property type="entry name" value="Aconitase, domain 4"/>
    <property type="match status" value="1"/>
</dbReference>
<dbReference type="AlphaFoldDB" id="A0A974NDC4"/>
<dbReference type="CDD" id="cd01577">
    <property type="entry name" value="IPMI_Swivel"/>
    <property type="match status" value="1"/>
</dbReference>
<evidence type="ECO:0000256" key="4">
    <source>
        <dbReference type="ARBA" id="ARBA00009845"/>
    </source>
</evidence>
<dbReference type="SUPFAM" id="SSF52016">
    <property type="entry name" value="LeuD/IlvD-like"/>
    <property type="match status" value="1"/>
</dbReference>
<dbReference type="InterPro" id="IPR050075">
    <property type="entry name" value="LeuD"/>
</dbReference>
<dbReference type="PANTHER" id="PTHR43345:SF5">
    <property type="entry name" value="3-ISOPROPYLMALATE DEHYDRATASE SMALL SUBUNIT"/>
    <property type="match status" value="1"/>
</dbReference>
<gene>
    <name evidence="10 12" type="primary">leuD</name>
    <name evidence="12" type="ORF">JHT90_08315</name>
</gene>
<keyword evidence="13" id="KW-1185">Reference proteome</keyword>
<protein>
    <recommendedName>
        <fullName evidence="10">3-isopropylmalate dehydratase small subunit</fullName>
        <ecNumber evidence="10">4.2.1.33</ecNumber>
    </recommendedName>
    <alternativeName>
        <fullName evidence="10">Alpha-IPM isomerase</fullName>
        <shortName evidence="10">IPMI</shortName>
    </alternativeName>
    <alternativeName>
        <fullName evidence="10">Isopropylmalate isomerase</fullName>
    </alternativeName>
</protein>
<evidence type="ECO:0000313" key="12">
    <source>
        <dbReference type="EMBL" id="QQP84428.1"/>
    </source>
</evidence>
<keyword evidence="7 10" id="KW-0028">Amino-acid biosynthesis</keyword>
<evidence type="ECO:0000256" key="10">
    <source>
        <dbReference type="HAMAP-Rule" id="MF_01031"/>
    </source>
</evidence>
<dbReference type="InterPro" id="IPR015928">
    <property type="entry name" value="Aconitase/3IPM_dehydase_swvl"/>
</dbReference>
<sequence length="214" mass="24426">MKPYTKVTGLVAPLDRANVDTDQIIPKQFLKSIKRTGFGVNLFDEWRYLDVGYPGQDCSTRPINKEFVLNQPRYQGATVLIARENFGCGSSREHAPWALEEYGFRTIIAPSYADIFFNNSFKNGLLPIVLTEQEVDELFKAVEANEGYQLIIDLASQTVTTPEGKQYHFEVDAFRKHCLLNGLDDIGLTLQDADTIRSFEEKHKQAQPWLFQNQ</sequence>
<reference evidence="12 13" key="1">
    <citation type="submission" date="2021-01" db="EMBL/GenBank/DDBJ databases">
        <title>Entomomonas sp. F2A isolated from a house cricket (Acheta domesticus).</title>
        <authorList>
            <person name="Spergser J."/>
            <person name="Busse H.-J."/>
        </authorList>
    </citation>
    <scope>NUCLEOTIDE SEQUENCE [LARGE SCALE GENOMIC DNA]</scope>
    <source>
        <strain evidence="12 13">F2A</strain>
    </source>
</reference>
<dbReference type="InterPro" id="IPR000573">
    <property type="entry name" value="AconitaseA/IPMdHydase_ssu_swvl"/>
</dbReference>
<dbReference type="NCBIfam" id="NF002458">
    <property type="entry name" value="PRK01641.1"/>
    <property type="match status" value="1"/>
</dbReference>
<comment type="function">
    <text evidence="2 10">Catalyzes the isomerization between 2-isopropylmalate and 3-isopropylmalate, via the formation of 2-isopropylmaleate.</text>
</comment>
<dbReference type="InterPro" id="IPR033940">
    <property type="entry name" value="IPMI_Swivel"/>
</dbReference>
<evidence type="ECO:0000256" key="6">
    <source>
        <dbReference type="ARBA" id="ARBA00022430"/>
    </source>
</evidence>
<keyword evidence="8 10" id="KW-0456">Lyase</keyword>
<comment type="pathway">
    <text evidence="3 10">Amino-acid biosynthesis; L-leucine biosynthesis; L-leucine from 3-methyl-2-oxobutanoate: step 2/4.</text>
</comment>
<evidence type="ECO:0000256" key="3">
    <source>
        <dbReference type="ARBA" id="ARBA00004729"/>
    </source>
</evidence>
<evidence type="ECO:0000256" key="1">
    <source>
        <dbReference type="ARBA" id="ARBA00000491"/>
    </source>
</evidence>
<dbReference type="FunFam" id="3.20.19.10:FF:000003">
    <property type="entry name" value="3-isopropylmalate dehydratase small subunit"/>
    <property type="match status" value="1"/>
</dbReference>
<evidence type="ECO:0000256" key="9">
    <source>
        <dbReference type="ARBA" id="ARBA00023304"/>
    </source>
</evidence>
<dbReference type="GO" id="GO:0009098">
    <property type="term" value="P:L-leucine biosynthetic process"/>
    <property type="evidence" value="ECO:0007669"/>
    <property type="project" value="UniProtKB-UniRule"/>
</dbReference>
<evidence type="ECO:0000256" key="2">
    <source>
        <dbReference type="ARBA" id="ARBA00002695"/>
    </source>
</evidence>
<keyword evidence="6 10" id="KW-0432">Leucine biosynthesis</keyword>
<feature type="domain" description="Aconitase A/isopropylmalate dehydratase small subunit swivel" evidence="11">
    <location>
        <begin position="1"/>
        <end position="132"/>
    </location>
</feature>
<name>A0A974NDC4_9GAMM</name>
<comment type="subunit">
    <text evidence="5 10">Heterodimer of LeuC and LeuD.</text>
</comment>
<comment type="similarity">
    <text evidence="4 10">Belongs to the LeuD family. LeuD type 1 subfamily.</text>
</comment>
<proteinExistence type="inferred from homology"/>
<dbReference type="EC" id="4.2.1.33" evidence="10"/>
<dbReference type="KEGG" id="eaz:JHT90_08315"/>
<dbReference type="NCBIfam" id="TIGR00171">
    <property type="entry name" value="leuD"/>
    <property type="match status" value="1"/>
</dbReference>
<dbReference type="Proteomes" id="UP000595278">
    <property type="component" value="Chromosome"/>
</dbReference>
<accession>A0A974NDC4</accession>
<dbReference type="GO" id="GO:0009316">
    <property type="term" value="C:3-isopropylmalate dehydratase complex"/>
    <property type="evidence" value="ECO:0007669"/>
    <property type="project" value="InterPro"/>
</dbReference>
<evidence type="ECO:0000256" key="8">
    <source>
        <dbReference type="ARBA" id="ARBA00023239"/>
    </source>
</evidence>